<dbReference type="Proteomes" id="UP000729402">
    <property type="component" value="Unassembled WGS sequence"/>
</dbReference>
<comment type="caution">
    <text evidence="2">The sequence shown here is derived from an EMBL/GenBank/DDBJ whole genome shotgun (WGS) entry which is preliminary data.</text>
</comment>
<keyword evidence="1" id="KW-1133">Transmembrane helix</keyword>
<proteinExistence type="predicted"/>
<gene>
    <name evidence="2" type="ORF">GUJ93_ZPchr0010g7512</name>
</gene>
<keyword evidence="1" id="KW-0812">Transmembrane</keyword>
<dbReference type="EMBL" id="JAAALK010000082">
    <property type="protein sequence ID" value="KAG8087897.1"/>
    <property type="molecule type" value="Genomic_DNA"/>
</dbReference>
<feature type="transmembrane region" description="Helical" evidence="1">
    <location>
        <begin position="12"/>
        <end position="33"/>
    </location>
</feature>
<name>A0A8J6BH07_ZIZPA</name>
<keyword evidence="1" id="KW-0472">Membrane</keyword>
<sequence>MRHEGRRRRKRLDFVAGGVVVWLIRIVAGSLRWARALRAFSPAEMGHHVLSLVPVALLVTGSRRPRVAAAASLCRRFRRKRPGVAWRGLDENGYHRRYVLPPTPAGDVRRRQLRV</sequence>
<evidence type="ECO:0000313" key="3">
    <source>
        <dbReference type="Proteomes" id="UP000729402"/>
    </source>
</evidence>
<dbReference type="AlphaFoldDB" id="A0A8J6BH07"/>
<accession>A0A8J6BH07</accession>
<organism evidence="2 3">
    <name type="scientific">Zizania palustris</name>
    <name type="common">Northern wild rice</name>
    <dbReference type="NCBI Taxonomy" id="103762"/>
    <lineage>
        <taxon>Eukaryota</taxon>
        <taxon>Viridiplantae</taxon>
        <taxon>Streptophyta</taxon>
        <taxon>Embryophyta</taxon>
        <taxon>Tracheophyta</taxon>
        <taxon>Spermatophyta</taxon>
        <taxon>Magnoliopsida</taxon>
        <taxon>Liliopsida</taxon>
        <taxon>Poales</taxon>
        <taxon>Poaceae</taxon>
        <taxon>BOP clade</taxon>
        <taxon>Oryzoideae</taxon>
        <taxon>Oryzeae</taxon>
        <taxon>Zizaniinae</taxon>
        <taxon>Zizania</taxon>
    </lineage>
</organism>
<reference evidence="2" key="1">
    <citation type="journal article" date="2021" name="bioRxiv">
        <title>Whole Genome Assembly and Annotation of Northern Wild Rice, Zizania palustris L., Supports a Whole Genome Duplication in the Zizania Genus.</title>
        <authorList>
            <person name="Haas M."/>
            <person name="Kono T."/>
            <person name="Macchietto M."/>
            <person name="Millas R."/>
            <person name="McGilp L."/>
            <person name="Shao M."/>
            <person name="Duquette J."/>
            <person name="Hirsch C.N."/>
            <person name="Kimball J."/>
        </authorList>
    </citation>
    <scope>NUCLEOTIDE SEQUENCE</scope>
    <source>
        <tissue evidence="2">Fresh leaf tissue</tissue>
    </source>
</reference>
<protein>
    <submittedName>
        <fullName evidence="2">Uncharacterized protein</fullName>
    </submittedName>
</protein>
<evidence type="ECO:0000313" key="2">
    <source>
        <dbReference type="EMBL" id="KAG8087897.1"/>
    </source>
</evidence>
<evidence type="ECO:0000256" key="1">
    <source>
        <dbReference type="SAM" id="Phobius"/>
    </source>
</evidence>
<keyword evidence="3" id="KW-1185">Reference proteome</keyword>
<reference evidence="2" key="2">
    <citation type="submission" date="2021-02" db="EMBL/GenBank/DDBJ databases">
        <authorList>
            <person name="Kimball J.A."/>
            <person name="Haas M.W."/>
            <person name="Macchietto M."/>
            <person name="Kono T."/>
            <person name="Duquette J."/>
            <person name="Shao M."/>
        </authorList>
    </citation>
    <scope>NUCLEOTIDE SEQUENCE</scope>
    <source>
        <tissue evidence="2">Fresh leaf tissue</tissue>
    </source>
</reference>